<organism evidence="2">
    <name type="scientific">Leptolyngbya sp. NK1-12</name>
    <dbReference type="NCBI Taxonomy" id="2547451"/>
    <lineage>
        <taxon>Bacteria</taxon>
        <taxon>Bacillati</taxon>
        <taxon>Cyanobacteriota</taxon>
        <taxon>Cyanophyceae</taxon>
        <taxon>Leptolyngbyales</taxon>
        <taxon>Leptolyngbyaceae</taxon>
        <taxon>Leptolyngbya group</taxon>
        <taxon>Leptolyngbya</taxon>
    </lineage>
</organism>
<gene>
    <name evidence="2" type="ORF">HJG54_25300</name>
</gene>
<dbReference type="AlphaFoldDB" id="A0AA96WJZ0"/>
<evidence type="ECO:0000259" key="1">
    <source>
        <dbReference type="Pfam" id="PF03992"/>
    </source>
</evidence>
<sequence length="140" mass="16127">MTHRIYRVYKFVVPNQAREEFLTQVKKTHQLLKAQPGFIQDFLLEQPADTEEFNVITIVEWRDAKAIEDARAAVMTMHKNTGFNPQEMFARLGIKADLGNYKPSMPNNPVAHRPYQTWLAKPERLLATGEQGRWSALSGE</sequence>
<dbReference type="SUPFAM" id="SSF54909">
    <property type="entry name" value="Dimeric alpha+beta barrel"/>
    <property type="match status" value="1"/>
</dbReference>
<feature type="domain" description="ABM" evidence="1">
    <location>
        <begin position="6"/>
        <end position="71"/>
    </location>
</feature>
<accession>A0AA96WJZ0</accession>
<dbReference type="InterPro" id="IPR007138">
    <property type="entry name" value="ABM_dom"/>
</dbReference>
<reference evidence="2" key="1">
    <citation type="submission" date="2020-05" db="EMBL/GenBank/DDBJ databases">
        <authorList>
            <person name="Zhu T."/>
            <person name="Keshari N."/>
            <person name="Lu X."/>
        </authorList>
    </citation>
    <scope>NUCLEOTIDE SEQUENCE</scope>
    <source>
        <strain evidence="2">NK1-12</strain>
    </source>
</reference>
<evidence type="ECO:0000313" key="2">
    <source>
        <dbReference type="EMBL" id="WNZ26788.1"/>
    </source>
</evidence>
<dbReference type="GO" id="GO:0004497">
    <property type="term" value="F:monooxygenase activity"/>
    <property type="evidence" value="ECO:0007669"/>
    <property type="project" value="UniProtKB-KW"/>
</dbReference>
<dbReference type="EMBL" id="CP053586">
    <property type="protein sequence ID" value="WNZ26788.1"/>
    <property type="molecule type" value="Genomic_DNA"/>
</dbReference>
<keyword evidence="2" id="KW-0560">Oxidoreductase</keyword>
<protein>
    <submittedName>
        <fullName evidence="2">Antibiotic biosynthesis monooxygenase</fullName>
    </submittedName>
</protein>
<keyword evidence="2" id="KW-0503">Monooxygenase</keyword>
<dbReference type="Pfam" id="PF03992">
    <property type="entry name" value="ABM"/>
    <property type="match status" value="1"/>
</dbReference>
<dbReference type="InterPro" id="IPR011008">
    <property type="entry name" value="Dimeric_a/b-barrel"/>
</dbReference>
<dbReference type="Gene3D" id="3.30.70.100">
    <property type="match status" value="1"/>
</dbReference>
<name>A0AA96WJZ0_9CYAN</name>
<proteinExistence type="predicted"/>